<protein>
    <submittedName>
        <fullName evidence="2">Oidioi.mRNA.OKI2018_I69.chr1.g2231.t1.cds</fullName>
    </submittedName>
</protein>
<evidence type="ECO:0000313" key="3">
    <source>
        <dbReference type="Proteomes" id="UP001158576"/>
    </source>
</evidence>
<feature type="transmembrane region" description="Helical" evidence="1">
    <location>
        <begin position="117"/>
        <end position="141"/>
    </location>
</feature>
<accession>A0ABN7SQG9</accession>
<evidence type="ECO:0000313" key="2">
    <source>
        <dbReference type="EMBL" id="CAG5105554.1"/>
    </source>
</evidence>
<keyword evidence="1" id="KW-0472">Membrane</keyword>
<dbReference type="Proteomes" id="UP001158576">
    <property type="component" value="Chromosome 1"/>
</dbReference>
<dbReference type="EMBL" id="OU015566">
    <property type="protein sequence ID" value="CAG5105554.1"/>
    <property type="molecule type" value="Genomic_DNA"/>
</dbReference>
<feature type="transmembrane region" description="Helical" evidence="1">
    <location>
        <begin position="320"/>
        <end position="343"/>
    </location>
</feature>
<gene>
    <name evidence="2" type="ORF">OKIOD_LOCUS10996</name>
</gene>
<feature type="transmembrane region" description="Helical" evidence="1">
    <location>
        <begin position="86"/>
        <end position="105"/>
    </location>
</feature>
<feature type="transmembrane region" description="Helical" evidence="1">
    <location>
        <begin position="246"/>
        <end position="270"/>
    </location>
</feature>
<keyword evidence="1" id="KW-0812">Transmembrane</keyword>
<feature type="transmembrane region" description="Helical" evidence="1">
    <location>
        <begin position="220"/>
        <end position="240"/>
    </location>
</feature>
<feature type="transmembrane region" description="Helical" evidence="1">
    <location>
        <begin position="391"/>
        <end position="410"/>
    </location>
</feature>
<name>A0ABN7SQG9_OIKDI</name>
<feature type="transmembrane region" description="Helical" evidence="1">
    <location>
        <begin position="21"/>
        <end position="41"/>
    </location>
</feature>
<feature type="transmembrane region" description="Helical" evidence="1">
    <location>
        <begin position="56"/>
        <end position="74"/>
    </location>
</feature>
<keyword evidence="1" id="KW-1133">Transmembrane helix</keyword>
<feature type="transmembrane region" description="Helical" evidence="1">
    <location>
        <begin position="153"/>
        <end position="175"/>
    </location>
</feature>
<sequence>MGKAQPGSMRGWGSWGDASHPGVSMVLATALALVYFILEIYHVKGEQNSTANPNDLLAAAAFTLTAWTFILMFFGNDWRFTFKLHAFIAFAVTLTFAILSAQENAAYAQTAAGVQDLSLAACILAWCAVVCLTHVLYVCFWNMFQKRWEKKDYAWFATVLCFFLTVLSFILWLNSGPLSMTPLMTNWVHGLFIAGTCFALVACISYIFGLINDGDLLDLYSGIACLALTIFWIAAVAITPDNMENTVFLTAIILTAFNTVVLAYLAYSVAKKFWAQSWSGRILVITVILVVIQFTLAMTANQPNSGAIQPTPVVTSQNWWLGILSAGFQTFRCAIAACFFSIIKTHLPTSLNFNAAALGLYIAYFVTECYNRTKNNAASTNLYDFSHRKGIAALVLCSAIILLLLVSLVLKALTYKGKTSGDTSEPKQKLKIICRSCCYTQVVNVDDADETGIPGPARH</sequence>
<feature type="transmembrane region" description="Helical" evidence="1">
    <location>
        <begin position="282"/>
        <end position="300"/>
    </location>
</feature>
<keyword evidence="3" id="KW-1185">Reference proteome</keyword>
<feature type="transmembrane region" description="Helical" evidence="1">
    <location>
        <begin position="350"/>
        <end position="367"/>
    </location>
</feature>
<evidence type="ECO:0000256" key="1">
    <source>
        <dbReference type="SAM" id="Phobius"/>
    </source>
</evidence>
<reference evidence="2 3" key="1">
    <citation type="submission" date="2021-04" db="EMBL/GenBank/DDBJ databases">
        <authorList>
            <person name="Bliznina A."/>
        </authorList>
    </citation>
    <scope>NUCLEOTIDE SEQUENCE [LARGE SCALE GENOMIC DNA]</scope>
</reference>
<proteinExistence type="predicted"/>
<organism evidence="2 3">
    <name type="scientific">Oikopleura dioica</name>
    <name type="common">Tunicate</name>
    <dbReference type="NCBI Taxonomy" id="34765"/>
    <lineage>
        <taxon>Eukaryota</taxon>
        <taxon>Metazoa</taxon>
        <taxon>Chordata</taxon>
        <taxon>Tunicata</taxon>
        <taxon>Appendicularia</taxon>
        <taxon>Copelata</taxon>
        <taxon>Oikopleuridae</taxon>
        <taxon>Oikopleura</taxon>
    </lineage>
</organism>
<feature type="transmembrane region" description="Helical" evidence="1">
    <location>
        <begin position="187"/>
        <end position="208"/>
    </location>
</feature>